<accession>A0A285GPA7</accession>
<dbReference type="AlphaFoldDB" id="A0A285GPA7"/>
<sequence>MFAFLSEQESIYFVDGKGCDKNWQIPPDPYQTMPLDQVIRDSIALNAQQ</sequence>
<evidence type="ECO:0000313" key="1">
    <source>
        <dbReference type="EMBL" id="SNY25377.1"/>
    </source>
</evidence>
<organism evidence="1 2">
    <name type="scientific">Paractinoplanes atraurantiacus</name>
    <dbReference type="NCBI Taxonomy" id="1036182"/>
    <lineage>
        <taxon>Bacteria</taxon>
        <taxon>Bacillati</taxon>
        <taxon>Actinomycetota</taxon>
        <taxon>Actinomycetes</taxon>
        <taxon>Micromonosporales</taxon>
        <taxon>Micromonosporaceae</taxon>
        <taxon>Paractinoplanes</taxon>
    </lineage>
</organism>
<evidence type="ECO:0000313" key="2">
    <source>
        <dbReference type="Proteomes" id="UP000219612"/>
    </source>
</evidence>
<keyword evidence="2" id="KW-1185">Reference proteome</keyword>
<protein>
    <submittedName>
        <fullName evidence="1">Uncharacterized protein</fullName>
    </submittedName>
</protein>
<proteinExistence type="predicted"/>
<name>A0A285GPA7_9ACTN</name>
<dbReference type="EMBL" id="OBDY01000002">
    <property type="protein sequence ID" value="SNY25377.1"/>
    <property type="molecule type" value="Genomic_DNA"/>
</dbReference>
<reference evidence="2" key="1">
    <citation type="submission" date="2017-09" db="EMBL/GenBank/DDBJ databases">
        <authorList>
            <person name="Varghese N."/>
            <person name="Submissions S."/>
        </authorList>
    </citation>
    <scope>NUCLEOTIDE SEQUENCE [LARGE SCALE GENOMIC DNA]</scope>
    <source>
        <strain evidence="2">CGMCC 4.6857</strain>
    </source>
</reference>
<gene>
    <name evidence="1" type="ORF">SAMN05421748_102327</name>
</gene>
<dbReference type="Proteomes" id="UP000219612">
    <property type="component" value="Unassembled WGS sequence"/>
</dbReference>